<evidence type="ECO:0000313" key="1">
    <source>
        <dbReference type="EMBL" id="QHT80032.1"/>
    </source>
</evidence>
<organism evidence="1">
    <name type="scientific">viral metagenome</name>
    <dbReference type="NCBI Taxonomy" id="1070528"/>
    <lineage>
        <taxon>unclassified sequences</taxon>
        <taxon>metagenomes</taxon>
        <taxon>organismal metagenomes</taxon>
    </lineage>
</organism>
<name>A0A6C0HHH7_9ZZZZ</name>
<dbReference type="EMBL" id="MN739958">
    <property type="protein sequence ID" value="QHT80032.1"/>
    <property type="molecule type" value="Genomic_DNA"/>
</dbReference>
<sequence>MYNANAPTTIITNVKIWSGTGIILFRNINPKYIIITIIIINKIFI</sequence>
<accession>A0A6C0HHH7</accession>
<dbReference type="AlphaFoldDB" id="A0A6C0HHH7"/>
<proteinExistence type="predicted"/>
<protein>
    <submittedName>
        <fullName evidence="1">Uncharacterized protein</fullName>
    </submittedName>
</protein>
<reference evidence="1" key="1">
    <citation type="journal article" date="2020" name="Nature">
        <title>Giant virus diversity and host interactions through global metagenomics.</title>
        <authorList>
            <person name="Schulz F."/>
            <person name="Roux S."/>
            <person name="Paez-Espino D."/>
            <person name="Jungbluth S."/>
            <person name="Walsh D.A."/>
            <person name="Denef V.J."/>
            <person name="McMahon K.D."/>
            <person name="Konstantinidis K.T."/>
            <person name="Eloe-Fadrosh E.A."/>
            <person name="Kyrpides N.C."/>
            <person name="Woyke T."/>
        </authorList>
    </citation>
    <scope>NUCLEOTIDE SEQUENCE</scope>
    <source>
        <strain evidence="1">GVMAG-M-3300023184-105</strain>
    </source>
</reference>